<name>A3IQ35_9CHRO</name>
<organism evidence="3 4">
    <name type="scientific">Crocosphaera chwakensis CCY0110</name>
    <dbReference type="NCBI Taxonomy" id="391612"/>
    <lineage>
        <taxon>Bacteria</taxon>
        <taxon>Bacillati</taxon>
        <taxon>Cyanobacteriota</taxon>
        <taxon>Cyanophyceae</taxon>
        <taxon>Oscillatoriophycideae</taxon>
        <taxon>Chroococcales</taxon>
        <taxon>Aphanothecaceae</taxon>
        <taxon>Crocosphaera</taxon>
        <taxon>Crocosphaera chwakensis</taxon>
    </lineage>
</organism>
<keyword evidence="1" id="KW-0479">Metal-binding</keyword>
<dbReference type="PROSITE" id="PS51819">
    <property type="entry name" value="VOC"/>
    <property type="match status" value="1"/>
</dbReference>
<dbReference type="EMBL" id="AAXW01000014">
    <property type="protein sequence ID" value="EAZ91375.1"/>
    <property type="molecule type" value="Genomic_DNA"/>
</dbReference>
<gene>
    <name evidence="3" type="ORF">CY0110_05377</name>
</gene>
<protein>
    <recommendedName>
        <fullName evidence="2">VOC domain-containing protein</fullName>
    </recommendedName>
</protein>
<evidence type="ECO:0000259" key="2">
    <source>
        <dbReference type="PROSITE" id="PS51819"/>
    </source>
</evidence>
<dbReference type="PANTHER" id="PTHR21366">
    <property type="entry name" value="GLYOXALASE FAMILY PROTEIN"/>
    <property type="match status" value="1"/>
</dbReference>
<feature type="domain" description="VOC" evidence="2">
    <location>
        <begin position="5"/>
        <end position="120"/>
    </location>
</feature>
<dbReference type="SUPFAM" id="SSF54593">
    <property type="entry name" value="Glyoxalase/Bleomycin resistance protein/Dihydroxybiphenyl dioxygenase"/>
    <property type="match status" value="1"/>
</dbReference>
<dbReference type="AlphaFoldDB" id="A3IQ35"/>
<comment type="caution">
    <text evidence="3">The sequence shown here is derived from an EMBL/GenBank/DDBJ whole genome shotgun (WGS) entry which is preliminary data.</text>
</comment>
<dbReference type="OrthoDB" id="192739at2"/>
<dbReference type="InterPro" id="IPR029068">
    <property type="entry name" value="Glyas_Bleomycin-R_OHBP_Dase"/>
</dbReference>
<dbReference type="Proteomes" id="UP000003781">
    <property type="component" value="Unassembled WGS sequence"/>
</dbReference>
<dbReference type="InterPro" id="IPR018146">
    <property type="entry name" value="Glyoxalase_1_CS"/>
</dbReference>
<dbReference type="InterPro" id="IPR037523">
    <property type="entry name" value="VOC_core"/>
</dbReference>
<dbReference type="InterPro" id="IPR004360">
    <property type="entry name" value="Glyas_Fos-R_dOase_dom"/>
</dbReference>
<dbReference type="GO" id="GO:0004462">
    <property type="term" value="F:lactoylglutathione lyase activity"/>
    <property type="evidence" value="ECO:0007669"/>
    <property type="project" value="InterPro"/>
</dbReference>
<reference evidence="3 4" key="1">
    <citation type="submission" date="2007-03" db="EMBL/GenBank/DDBJ databases">
        <authorList>
            <person name="Stal L."/>
            <person name="Ferriera S."/>
            <person name="Johnson J."/>
            <person name="Kravitz S."/>
            <person name="Beeson K."/>
            <person name="Sutton G."/>
            <person name="Rogers Y.-H."/>
            <person name="Friedman R."/>
            <person name="Frazier M."/>
            <person name="Venter J.C."/>
        </authorList>
    </citation>
    <scope>NUCLEOTIDE SEQUENCE [LARGE SCALE GENOMIC DNA]</scope>
    <source>
        <strain evidence="3 4">CCY0110</strain>
    </source>
</reference>
<evidence type="ECO:0000256" key="1">
    <source>
        <dbReference type="ARBA" id="ARBA00022723"/>
    </source>
</evidence>
<dbReference type="RefSeq" id="WP_008275500.1">
    <property type="nucleotide sequence ID" value="NZ_AAXW01000014.1"/>
</dbReference>
<proteinExistence type="predicted"/>
<dbReference type="PROSITE" id="PS00934">
    <property type="entry name" value="GLYOXALASE_I_1"/>
    <property type="match status" value="1"/>
</dbReference>
<dbReference type="GO" id="GO:0046872">
    <property type="term" value="F:metal ion binding"/>
    <property type="evidence" value="ECO:0007669"/>
    <property type="project" value="UniProtKB-KW"/>
</dbReference>
<accession>A3IQ35</accession>
<dbReference type="Gene3D" id="3.10.180.10">
    <property type="entry name" value="2,3-Dihydroxybiphenyl 1,2-Dioxygenase, domain 1"/>
    <property type="match status" value="1"/>
</dbReference>
<keyword evidence="4" id="KW-1185">Reference proteome</keyword>
<dbReference type="Pfam" id="PF00903">
    <property type="entry name" value="Glyoxalase"/>
    <property type="match status" value="1"/>
</dbReference>
<evidence type="ECO:0000313" key="4">
    <source>
        <dbReference type="Proteomes" id="UP000003781"/>
    </source>
</evidence>
<dbReference type="eggNOG" id="COG0346">
    <property type="taxonomic scope" value="Bacteria"/>
</dbReference>
<evidence type="ECO:0000313" key="3">
    <source>
        <dbReference type="EMBL" id="EAZ91375.1"/>
    </source>
</evidence>
<dbReference type="InterPro" id="IPR050383">
    <property type="entry name" value="GlyoxalaseI/FosfomycinResist"/>
</dbReference>
<dbReference type="PANTHER" id="PTHR21366:SF22">
    <property type="entry name" value="VOC DOMAIN-CONTAINING PROTEIN"/>
    <property type="match status" value="1"/>
</dbReference>
<sequence>MTIIQCLHTAILVSNLEKAEQFYGSILGLEKVERNLKYPGVWYQIGDYQIHLMVHPGFNFTLSNPEKWGRNPHFSLGTNNLSDIIARLQSGGYPVQMSQSGRAACFTKDFDGNVIEISQI</sequence>